<evidence type="ECO:0000256" key="2">
    <source>
        <dbReference type="ARBA" id="ARBA00022512"/>
    </source>
</evidence>
<reference evidence="10 11" key="1">
    <citation type="submission" date="2019-07" db="EMBL/GenBank/DDBJ databases">
        <title>Bifidobacterium asteroides genomes.</title>
        <authorList>
            <person name="Zheng H."/>
        </authorList>
    </citation>
    <scope>NUCLEOTIDE SEQUENCE [LARGE SCALE GENOMIC DNA]</scope>
    <source>
        <strain evidence="10 11">W8111</strain>
    </source>
</reference>
<feature type="compositionally biased region" description="Polar residues" evidence="7">
    <location>
        <begin position="496"/>
        <end position="513"/>
    </location>
</feature>
<evidence type="ECO:0000313" key="10">
    <source>
        <dbReference type="EMBL" id="TSJ86194.1"/>
    </source>
</evidence>
<evidence type="ECO:0000256" key="5">
    <source>
        <dbReference type="ARBA" id="ARBA00022737"/>
    </source>
</evidence>
<feature type="region of interest" description="Disordered" evidence="7">
    <location>
        <begin position="889"/>
        <end position="913"/>
    </location>
</feature>
<gene>
    <name evidence="10" type="ORF">FPK29_00315</name>
</gene>
<dbReference type="GO" id="GO:0030313">
    <property type="term" value="C:cell envelope"/>
    <property type="evidence" value="ECO:0007669"/>
    <property type="project" value="UniProtKB-SubCell"/>
</dbReference>
<dbReference type="PANTHER" id="PTHR22870">
    <property type="entry name" value="REGULATOR OF CHROMOSOME CONDENSATION"/>
    <property type="match status" value="1"/>
</dbReference>
<feature type="compositionally biased region" description="Polar residues" evidence="7">
    <location>
        <begin position="644"/>
        <end position="654"/>
    </location>
</feature>
<feature type="domain" description="RCC1-like" evidence="9">
    <location>
        <begin position="258"/>
        <end position="512"/>
    </location>
</feature>
<dbReference type="EMBL" id="VMHJ01000001">
    <property type="protein sequence ID" value="TSJ86194.1"/>
    <property type="molecule type" value="Genomic_DNA"/>
</dbReference>
<sequence>MRLSARTESVLDMCRDSWGKGVPLIMRRNTNTPSRPVAAISLLLALILPASLITGGLAAADTTTSQPVIATGPTMTGNNERGNRQTSRVARQNSVISPSSAISTTPQSSLPAPSPLNTASPLTPTPPLLTSSSSPKATISKPGKSDDNPHQTRSTQHTVTFKDDSTTLSKQSIADGTRARRPPKDPARDSYLFDGWFIKDAKGDSNVAYDFSQPVTKDFTLTAHWTKGTSTWSISPTSGPAAGGDKTTLTPPLARGIRLSQADAGDVHSGAVGSDGNIYTWGDNQKNQLGRTVTSNTPANRPNKVDTPANITFTQDSAGYGFSVALGSDGNLYSWGDNGLGQLGRTVTSNTPANRPNKVETPAGITFTSVSAGRSYAVAVSSEGNLYSWGDNSAGRLGRDTTGTSDPKPSKVQTTPAGITFTSVSAGWGHTAALDSQGNIYTWGDNTHGELGRSTAGSTQGNYPGKVDTPTGITFTQASAGGSHSVAVSDDGSLYTWGNSDNGRLGRDTNNTPAGKPGKADNPTGITFTQASAGGWHTVAVSSDGNLYTWGDSDHGRLGRDTSKTPADKPGKADNPTGITFTQASAGAWYCLAQGSDGNLYSWGDNTNGQLGRDTSSTQDASLVKVDFPENPRPVSVSFGGTPGTSLVGNKDGTWSVTTPQHAAGKTDVTVSWSMNGQQPDAHLFYRYLGSYTVAFDSTGGSPIPDQRITGGQQAARPTASPARDGFLFDGWFLKDANGGSKVAYDFSQPVTADITLVAHWSPEKDSGWSISPGKGNVLGGQRATITPPRLGRGIRFNQVSAGGYQMSDAAGFSIGVASDGNAYAWGSNQHGQLGIGNTTKQNKPVRVPLPDGVASGFTYTQAVAGGFHVLAVGSDGIVYSWGANDHGQLGDGTTTERSKPQPVSDPNDTSQPFKAVQVSAGAYDSAAIGPDGRVYTWGSEGNSRDGNFNPSFTQPRKTPTPAAAPDGSGQGLQAVRVSLGWSFIMALDEDGNVYAWGYNNYGQLGNNSTSSAYTATPARVRDPNSPNDPSKGLQATQISAGTDHGLAIDRNGTVLSWGHNNQGQLGNGSTYDKLVPEPVKNPDGRGSFTAVGISTGVIYSLAVDSSGNTWAWGYNAYGQLGNGDVFALLTPTSVRSPDPSAGASASLQATRVSAAQYHSLAIGQDGNAYAWGDNRLGQLGNGSTAQCRTPTLVAFNPALLITGVKFDKTVVDPLVQNPDGSVTLATPAHNPGRADVIVDWTLGGTKQEPAHLAYTYEGVLPLTGGNGSTVLLLAAGLLAAAGAAAAGRHRIEARILHV</sequence>
<keyword evidence="2" id="KW-0134">Cell wall</keyword>
<feature type="compositionally biased region" description="Polar residues" evidence="7">
    <location>
        <begin position="940"/>
        <end position="958"/>
    </location>
</feature>
<dbReference type="PRINTS" id="PR00633">
    <property type="entry name" value="RCCNDNSATION"/>
</dbReference>
<dbReference type="PROSITE" id="PS00626">
    <property type="entry name" value="RCC1_2"/>
    <property type="match status" value="4"/>
</dbReference>
<dbReference type="InterPro" id="IPR000408">
    <property type="entry name" value="Reg_chr_condens"/>
</dbReference>
<feature type="compositionally biased region" description="Polar residues" evidence="7">
    <location>
        <begin position="67"/>
        <end position="111"/>
    </location>
</feature>
<dbReference type="Pfam" id="PF00415">
    <property type="entry name" value="RCC1"/>
    <property type="match status" value="2"/>
</dbReference>
<protein>
    <submittedName>
        <fullName evidence="10">Uncharacterized protein</fullName>
    </submittedName>
</protein>
<feature type="domain" description="Gram-positive cocci surface proteins LPxTG" evidence="8">
    <location>
        <begin position="1258"/>
        <end position="1291"/>
    </location>
</feature>
<feature type="region of interest" description="Disordered" evidence="7">
    <location>
        <begin position="1013"/>
        <end position="1034"/>
    </location>
</feature>
<feature type="compositionally biased region" description="Low complexity" evidence="7">
    <location>
        <begin position="478"/>
        <end position="489"/>
    </location>
</feature>
<dbReference type="SUPFAM" id="SSF50985">
    <property type="entry name" value="RCC1/BLIP-II"/>
    <property type="match status" value="2"/>
</dbReference>
<feature type="compositionally biased region" description="Basic and acidic residues" evidence="7">
    <location>
        <begin position="553"/>
        <end position="572"/>
    </location>
</feature>
<dbReference type="Pfam" id="PF09479">
    <property type="entry name" value="Flg_new"/>
    <property type="match status" value="2"/>
</dbReference>
<dbReference type="InterPro" id="IPR042229">
    <property type="entry name" value="Listeria/Bacterioides_rpt_sf"/>
</dbReference>
<keyword evidence="5" id="KW-0677">Repeat</keyword>
<feature type="region of interest" description="Disordered" evidence="7">
    <location>
        <begin position="935"/>
        <end position="970"/>
    </location>
</feature>
<dbReference type="Pfam" id="PF00746">
    <property type="entry name" value="Gram_pos_anchor"/>
    <property type="match status" value="1"/>
</dbReference>
<feature type="compositionally biased region" description="Polar residues" evidence="7">
    <location>
        <begin position="401"/>
        <end position="415"/>
    </location>
</feature>
<feature type="region of interest" description="Disordered" evidence="7">
    <location>
        <begin position="553"/>
        <end position="578"/>
    </location>
</feature>
<dbReference type="InterPro" id="IPR019931">
    <property type="entry name" value="LPXTG_anchor"/>
</dbReference>
<dbReference type="PROSITE" id="PS50012">
    <property type="entry name" value="RCC1_3"/>
    <property type="match status" value="14"/>
</dbReference>
<feature type="domain" description="RCC1-like" evidence="9">
    <location>
        <begin position="859"/>
        <end position="1195"/>
    </location>
</feature>
<dbReference type="NCBIfam" id="TIGR02543">
    <property type="entry name" value="List_Bact_rpt"/>
    <property type="match status" value="2"/>
</dbReference>
<dbReference type="InterPro" id="IPR013378">
    <property type="entry name" value="InlB-like_B-rpt"/>
</dbReference>
<dbReference type="Gene3D" id="2.130.10.30">
    <property type="entry name" value="Regulator of chromosome condensation 1/beta-lactamase-inhibitor protein II"/>
    <property type="match status" value="4"/>
</dbReference>
<feature type="region of interest" description="Disordered" evidence="7">
    <location>
        <begin position="474"/>
        <end position="523"/>
    </location>
</feature>
<organism evidence="10 11">
    <name type="scientific">Bifidobacterium asteroides</name>
    <dbReference type="NCBI Taxonomy" id="1684"/>
    <lineage>
        <taxon>Bacteria</taxon>
        <taxon>Bacillati</taxon>
        <taxon>Actinomycetota</taxon>
        <taxon>Actinomycetes</taxon>
        <taxon>Bifidobacteriales</taxon>
        <taxon>Bifidobacteriaceae</taxon>
        <taxon>Bifidobacterium</taxon>
    </lineage>
</organism>
<feature type="compositionally biased region" description="Low complexity" evidence="7">
    <location>
        <begin position="115"/>
        <end position="135"/>
    </location>
</feature>
<evidence type="ECO:0000256" key="3">
    <source>
        <dbReference type="ARBA" id="ARBA00022525"/>
    </source>
</evidence>
<dbReference type="InterPro" id="IPR058923">
    <property type="entry name" value="RCC1-like_dom"/>
</dbReference>
<dbReference type="InterPro" id="IPR009091">
    <property type="entry name" value="RCC1/BLIP-II"/>
</dbReference>
<evidence type="ECO:0000256" key="4">
    <source>
        <dbReference type="ARBA" id="ARBA00022729"/>
    </source>
</evidence>
<dbReference type="Gene3D" id="2.60.40.4270">
    <property type="entry name" value="Listeria-Bacteroides repeat domain"/>
    <property type="match status" value="2"/>
</dbReference>
<comment type="subcellular location">
    <subcellularLocation>
        <location evidence="1">Cell envelope</location>
    </subcellularLocation>
</comment>
<evidence type="ECO:0000256" key="1">
    <source>
        <dbReference type="ARBA" id="ARBA00004196"/>
    </source>
</evidence>
<keyword evidence="6" id="KW-0572">Peptidoglycan-anchor</keyword>
<evidence type="ECO:0000313" key="11">
    <source>
        <dbReference type="Proteomes" id="UP000317536"/>
    </source>
</evidence>
<dbReference type="InterPro" id="IPR051210">
    <property type="entry name" value="Ub_ligase/GEF_domain"/>
</dbReference>
<dbReference type="PANTHER" id="PTHR22870:SF408">
    <property type="entry name" value="OS09G0560450 PROTEIN"/>
    <property type="match status" value="1"/>
</dbReference>
<feature type="compositionally biased region" description="Polar residues" evidence="7">
    <location>
        <begin position="1025"/>
        <end position="1034"/>
    </location>
</feature>
<feature type="region of interest" description="Disordered" evidence="7">
    <location>
        <begin position="67"/>
        <end position="190"/>
    </location>
</feature>
<comment type="caution">
    <text evidence="10">The sequence shown here is derived from an EMBL/GenBank/DDBJ whole genome shotgun (WGS) entry which is preliminary data.</text>
</comment>
<name>A0A556RBD1_9BIFI</name>
<feature type="region of interest" description="Disordered" evidence="7">
    <location>
        <begin position="392"/>
        <end position="415"/>
    </location>
</feature>
<evidence type="ECO:0000259" key="9">
    <source>
        <dbReference type="Pfam" id="PF25390"/>
    </source>
</evidence>
<feature type="region of interest" description="Disordered" evidence="7">
    <location>
        <begin position="628"/>
        <end position="654"/>
    </location>
</feature>
<evidence type="ECO:0000259" key="8">
    <source>
        <dbReference type="Pfam" id="PF00746"/>
    </source>
</evidence>
<proteinExistence type="predicted"/>
<evidence type="ECO:0000256" key="6">
    <source>
        <dbReference type="ARBA" id="ARBA00023088"/>
    </source>
</evidence>
<dbReference type="Proteomes" id="UP000317536">
    <property type="component" value="Unassembled WGS sequence"/>
</dbReference>
<keyword evidence="3" id="KW-0964">Secreted</keyword>
<dbReference type="Pfam" id="PF25390">
    <property type="entry name" value="WD40_RLD"/>
    <property type="match status" value="2"/>
</dbReference>
<evidence type="ECO:0000256" key="7">
    <source>
        <dbReference type="SAM" id="MobiDB-lite"/>
    </source>
</evidence>
<accession>A0A556RBD1</accession>
<keyword evidence="4" id="KW-0732">Signal</keyword>